<dbReference type="NCBIfam" id="TIGR02138">
    <property type="entry name" value="phosphate_pstC"/>
    <property type="match status" value="1"/>
</dbReference>
<feature type="transmembrane region" description="Helical" evidence="9">
    <location>
        <begin position="124"/>
        <end position="154"/>
    </location>
</feature>
<organism evidence="12 13">
    <name type="scientific">Halococcus morrhuae DSM 1307</name>
    <dbReference type="NCBI Taxonomy" id="931277"/>
    <lineage>
        <taxon>Archaea</taxon>
        <taxon>Methanobacteriati</taxon>
        <taxon>Methanobacteriota</taxon>
        <taxon>Stenosarchaea group</taxon>
        <taxon>Halobacteria</taxon>
        <taxon>Halobacteriales</taxon>
        <taxon>Halococcaceae</taxon>
        <taxon>Halococcus</taxon>
    </lineage>
</organism>
<feature type="transmembrane region" description="Helical" evidence="9">
    <location>
        <begin position="21"/>
        <end position="40"/>
    </location>
</feature>
<evidence type="ECO:0000256" key="9">
    <source>
        <dbReference type="RuleBase" id="RU363032"/>
    </source>
</evidence>
<feature type="transmembrane region" description="Helical" evidence="9">
    <location>
        <begin position="174"/>
        <end position="195"/>
    </location>
</feature>
<comment type="function">
    <text evidence="10">Part of the binding-protein-dependent transport system for phosphate; probably responsible for the translocation of the substrate across the membrane.</text>
</comment>
<keyword evidence="5 10" id="KW-0592">Phosphate transport</keyword>
<keyword evidence="8 9" id="KW-0472">Membrane</keyword>
<dbReference type="GO" id="GO:0005886">
    <property type="term" value="C:plasma membrane"/>
    <property type="evidence" value="ECO:0007669"/>
    <property type="project" value="UniProtKB-SubCell"/>
</dbReference>
<feature type="transmembrane region" description="Helical" evidence="9">
    <location>
        <begin position="326"/>
        <end position="344"/>
    </location>
</feature>
<dbReference type="CDD" id="cd06261">
    <property type="entry name" value="TM_PBP2"/>
    <property type="match status" value="1"/>
</dbReference>
<keyword evidence="7 9" id="KW-1133">Transmembrane helix</keyword>
<accession>M0MRQ0</accession>
<dbReference type="RefSeq" id="WP_004052074.1">
    <property type="nucleotide sequence ID" value="NZ_AOMC01000068.1"/>
</dbReference>
<gene>
    <name evidence="12" type="ORF">C448_04269</name>
</gene>
<feature type="transmembrane region" description="Helical" evidence="9">
    <location>
        <begin position="46"/>
        <end position="64"/>
    </location>
</feature>
<evidence type="ECO:0000256" key="7">
    <source>
        <dbReference type="ARBA" id="ARBA00022989"/>
    </source>
</evidence>
<keyword evidence="13" id="KW-1185">Reference proteome</keyword>
<dbReference type="SUPFAM" id="SSF161098">
    <property type="entry name" value="MetI-like"/>
    <property type="match status" value="1"/>
</dbReference>
<evidence type="ECO:0000256" key="10">
    <source>
        <dbReference type="RuleBase" id="RU363054"/>
    </source>
</evidence>
<dbReference type="InterPro" id="IPR000515">
    <property type="entry name" value="MetI-like"/>
</dbReference>
<evidence type="ECO:0000313" key="13">
    <source>
        <dbReference type="Proteomes" id="UP000011568"/>
    </source>
</evidence>
<keyword evidence="4 10" id="KW-1003">Cell membrane</keyword>
<feature type="transmembrane region" description="Helical" evidence="9">
    <location>
        <begin position="73"/>
        <end position="93"/>
    </location>
</feature>
<reference evidence="12 13" key="1">
    <citation type="journal article" date="2014" name="PLoS Genet.">
        <title>Phylogenetically driven sequencing of extremely halophilic archaea reveals strategies for static and dynamic osmo-response.</title>
        <authorList>
            <person name="Becker E.A."/>
            <person name="Seitzer P.M."/>
            <person name="Tritt A."/>
            <person name="Larsen D."/>
            <person name="Krusor M."/>
            <person name="Yao A.I."/>
            <person name="Wu D."/>
            <person name="Madern D."/>
            <person name="Eisen J.A."/>
            <person name="Darling A.E."/>
            <person name="Facciotti M.T."/>
        </authorList>
    </citation>
    <scope>NUCLEOTIDE SEQUENCE [LARGE SCALE GENOMIC DNA]</scope>
    <source>
        <strain evidence="12 13">DSM 1307</strain>
    </source>
</reference>
<dbReference type="PANTHER" id="PTHR30425:SF1">
    <property type="entry name" value="PHOSPHATE TRANSPORT SYSTEM PERMEASE PROTEIN PSTC"/>
    <property type="match status" value="1"/>
</dbReference>
<dbReference type="PANTHER" id="PTHR30425">
    <property type="entry name" value="PHOSPHATE TRANSPORT SYSTEM PERMEASE PROTEIN PST"/>
    <property type="match status" value="1"/>
</dbReference>
<dbReference type="AlphaFoldDB" id="M0MRQ0"/>
<dbReference type="InterPro" id="IPR011864">
    <property type="entry name" value="Phosphate_PstC"/>
</dbReference>
<evidence type="ECO:0000256" key="4">
    <source>
        <dbReference type="ARBA" id="ARBA00022475"/>
    </source>
</evidence>
<comment type="caution">
    <text evidence="12">The sequence shown here is derived from an EMBL/GenBank/DDBJ whole genome shotgun (WGS) entry which is preliminary data.</text>
</comment>
<name>M0MRQ0_HALMO</name>
<dbReference type="Pfam" id="PF00528">
    <property type="entry name" value="BPD_transp_1"/>
    <property type="match status" value="1"/>
</dbReference>
<dbReference type="InterPro" id="IPR035906">
    <property type="entry name" value="MetI-like_sf"/>
</dbReference>
<evidence type="ECO:0000259" key="11">
    <source>
        <dbReference type="PROSITE" id="PS50928"/>
    </source>
</evidence>
<dbReference type="Proteomes" id="UP000011568">
    <property type="component" value="Unassembled WGS sequence"/>
</dbReference>
<sequence length="360" mass="37105">MSFTNSKTTRIVRSITGTDRVALVAGSVAAVCLLGAFVSFLVGSSLTAVFVVGFLLVVGYGWYARQALAAKGLAFLATVSTLLTMGLIIVFVLREALPAVRYMGPIDLLLLTGEPMWRTGGEQLYSLAPAIVGTLIETLLAVMIAGPLGVAGALFVSEVAPSWLRAILKPGIEILAGIPSIVFGYLGLVVLNPYFASSSAFGLPGLGSLLAVGLVVGVMALPTVVSVAEDAISSVPESMKQGSLALGATEWQTMTGITMPAAFSGISAAVLLGVGRAVGETMAATVILGNVTDLPTPIFDAFDNTTTLTSLIASQYGNASGLHVNALFAAGAVLFVTVMAISVVSQYIERRMLRTLGGER</sequence>
<evidence type="ECO:0000256" key="6">
    <source>
        <dbReference type="ARBA" id="ARBA00022692"/>
    </source>
</evidence>
<dbReference type="GO" id="GO:0006817">
    <property type="term" value="P:phosphate ion transport"/>
    <property type="evidence" value="ECO:0007669"/>
    <property type="project" value="UniProtKB-KW"/>
</dbReference>
<comment type="similarity">
    <text evidence="2 10">Belongs to the binding-protein-dependent transport system permease family. CysTW subfamily.</text>
</comment>
<dbReference type="InterPro" id="IPR051124">
    <property type="entry name" value="Phosphate_Transport_Permease"/>
</dbReference>
<evidence type="ECO:0000256" key="3">
    <source>
        <dbReference type="ARBA" id="ARBA00022448"/>
    </source>
</evidence>
<feature type="domain" description="ABC transmembrane type-1" evidence="11">
    <location>
        <begin position="131"/>
        <end position="345"/>
    </location>
</feature>
<dbReference type="OrthoDB" id="301029at2157"/>
<evidence type="ECO:0000256" key="8">
    <source>
        <dbReference type="ARBA" id="ARBA00023136"/>
    </source>
</evidence>
<protein>
    <recommendedName>
        <fullName evidence="10">Phosphate transport system permease protein</fullName>
    </recommendedName>
</protein>
<keyword evidence="6 9" id="KW-0812">Transmembrane</keyword>
<proteinExistence type="inferred from homology"/>
<evidence type="ECO:0000256" key="2">
    <source>
        <dbReference type="ARBA" id="ARBA00007069"/>
    </source>
</evidence>
<dbReference type="GO" id="GO:0005315">
    <property type="term" value="F:phosphate transmembrane transporter activity"/>
    <property type="evidence" value="ECO:0007669"/>
    <property type="project" value="InterPro"/>
</dbReference>
<evidence type="ECO:0000313" key="12">
    <source>
        <dbReference type="EMBL" id="EMA48013.1"/>
    </source>
</evidence>
<dbReference type="eggNOG" id="arCOG00167">
    <property type="taxonomic scope" value="Archaea"/>
</dbReference>
<dbReference type="PATRIC" id="fig|931277.6.peg.825"/>
<comment type="subcellular location">
    <subcellularLocation>
        <location evidence="1 9">Cell membrane</location>
        <topology evidence="1 9">Multi-pass membrane protein</topology>
    </subcellularLocation>
</comment>
<dbReference type="PROSITE" id="PS50928">
    <property type="entry name" value="ABC_TM1"/>
    <property type="match status" value="1"/>
</dbReference>
<evidence type="ECO:0000256" key="1">
    <source>
        <dbReference type="ARBA" id="ARBA00004651"/>
    </source>
</evidence>
<dbReference type="Gene3D" id="1.10.3720.10">
    <property type="entry name" value="MetI-like"/>
    <property type="match status" value="1"/>
</dbReference>
<dbReference type="EMBL" id="AOMC01000068">
    <property type="protein sequence ID" value="EMA48013.1"/>
    <property type="molecule type" value="Genomic_DNA"/>
</dbReference>
<feature type="transmembrane region" description="Helical" evidence="9">
    <location>
        <begin position="207"/>
        <end position="228"/>
    </location>
</feature>
<evidence type="ECO:0000256" key="5">
    <source>
        <dbReference type="ARBA" id="ARBA00022592"/>
    </source>
</evidence>
<keyword evidence="3 9" id="KW-0813">Transport</keyword>
<dbReference type="STRING" id="931277.C448_04269"/>